<evidence type="ECO:0000256" key="8">
    <source>
        <dbReference type="ARBA" id="ARBA00048449"/>
    </source>
</evidence>
<dbReference type="OrthoDB" id="9816013at2"/>
<feature type="binding site" evidence="9">
    <location>
        <position position="241"/>
    </location>
    <ligand>
        <name>pyridoxal 5'-phosphate</name>
        <dbReference type="ChEBI" id="CHEBI:597326"/>
    </ligand>
</feature>
<evidence type="ECO:0000256" key="3">
    <source>
        <dbReference type="ARBA" id="ARBA00022576"/>
    </source>
</evidence>
<dbReference type="InterPro" id="IPR015424">
    <property type="entry name" value="PyrdxlP-dep_Trfase"/>
</dbReference>
<proteinExistence type="inferred from homology"/>
<feature type="modified residue" description="N6-(pyridoxal phosphate)lysine" evidence="9">
    <location>
        <position position="270"/>
    </location>
</feature>
<dbReference type="PROSITE" id="PS00600">
    <property type="entry name" value="AA_TRANSFER_CLASS_3"/>
    <property type="match status" value="1"/>
</dbReference>
<comment type="cofactor">
    <cofactor evidence="1 9">
        <name>pyridoxal 5'-phosphate</name>
        <dbReference type="ChEBI" id="CHEBI:597326"/>
    </cofactor>
</comment>
<protein>
    <recommendedName>
        <fullName evidence="9">Adenosylmethionine-8-amino-7-oxononanoate aminotransferase</fullName>
        <ecNumber evidence="9">2.6.1.62</ecNumber>
    </recommendedName>
    <alternativeName>
        <fullName evidence="9">7,8-diamino-pelargonic acid aminotransferase</fullName>
        <shortName evidence="9">DAPA AT</shortName>
        <shortName evidence="9">DAPA aminotransferase</shortName>
    </alternativeName>
    <alternativeName>
        <fullName evidence="9">7,8-diaminononanoate synthase</fullName>
        <shortName evidence="9">DANS</shortName>
    </alternativeName>
    <alternativeName>
        <fullName evidence="9">Diaminopelargonic acid synthase</fullName>
    </alternativeName>
</protein>
<reference evidence="10 11" key="1">
    <citation type="submission" date="2019-02" db="EMBL/GenBank/DDBJ databases">
        <title>Deep-cultivation of Planctomycetes and their phenomic and genomic characterization uncovers novel biology.</title>
        <authorList>
            <person name="Wiegand S."/>
            <person name="Jogler M."/>
            <person name="Boedeker C."/>
            <person name="Pinto D."/>
            <person name="Vollmers J."/>
            <person name="Rivas-Marin E."/>
            <person name="Kohn T."/>
            <person name="Peeters S.H."/>
            <person name="Heuer A."/>
            <person name="Rast P."/>
            <person name="Oberbeckmann S."/>
            <person name="Bunk B."/>
            <person name="Jeske O."/>
            <person name="Meyerdierks A."/>
            <person name="Storesund J.E."/>
            <person name="Kallscheuer N."/>
            <person name="Luecker S."/>
            <person name="Lage O.M."/>
            <person name="Pohl T."/>
            <person name="Merkel B.J."/>
            <person name="Hornburger P."/>
            <person name="Mueller R.-W."/>
            <person name="Bruemmer F."/>
            <person name="Labrenz M."/>
            <person name="Spormann A.M."/>
            <person name="Op den Camp H."/>
            <person name="Overmann J."/>
            <person name="Amann R."/>
            <person name="Jetten M.S.M."/>
            <person name="Mascher T."/>
            <person name="Medema M.H."/>
            <person name="Devos D.P."/>
            <person name="Kaster A.-K."/>
            <person name="Ovreas L."/>
            <person name="Rohde M."/>
            <person name="Galperin M.Y."/>
            <person name="Jogler C."/>
        </authorList>
    </citation>
    <scope>NUCLEOTIDE SEQUENCE [LARGE SCALE GENOMIC DNA]</scope>
    <source>
        <strain evidence="10 11">Pla163</strain>
    </source>
</reference>
<evidence type="ECO:0000313" key="11">
    <source>
        <dbReference type="Proteomes" id="UP000319342"/>
    </source>
</evidence>
<feature type="binding site" evidence="9">
    <location>
        <position position="60"/>
    </location>
    <ligand>
        <name>substrate</name>
    </ligand>
</feature>
<evidence type="ECO:0000256" key="9">
    <source>
        <dbReference type="HAMAP-Rule" id="MF_00834"/>
    </source>
</evidence>
<feature type="binding site" evidence="9">
    <location>
        <position position="304"/>
    </location>
    <ligand>
        <name>substrate</name>
    </ligand>
</feature>
<dbReference type="FunFam" id="3.40.640.10:FF:000004">
    <property type="entry name" value="Acetylornithine aminotransferase"/>
    <property type="match status" value="1"/>
</dbReference>
<evidence type="ECO:0000313" key="10">
    <source>
        <dbReference type="EMBL" id="QDU86409.1"/>
    </source>
</evidence>
<dbReference type="Gene3D" id="3.40.640.10">
    <property type="entry name" value="Type I PLP-dependent aspartate aminotransferase-like (Major domain)"/>
    <property type="match status" value="1"/>
</dbReference>
<comment type="subunit">
    <text evidence="9">Homodimer.</text>
</comment>
<feature type="binding site" evidence="9">
    <location>
        <position position="153"/>
    </location>
    <ligand>
        <name>substrate</name>
    </ligand>
</feature>
<dbReference type="AlphaFoldDB" id="A0A518D4L4"/>
<dbReference type="GO" id="GO:0030170">
    <property type="term" value="F:pyridoxal phosphate binding"/>
    <property type="evidence" value="ECO:0007669"/>
    <property type="project" value="UniProtKB-UniRule"/>
</dbReference>
<accession>A0A518D4L4</accession>
<keyword evidence="6 9" id="KW-0093">Biotin biosynthesis</keyword>
<keyword evidence="4 9" id="KW-0808">Transferase</keyword>
<dbReference type="InterPro" id="IPR015421">
    <property type="entry name" value="PyrdxlP-dep_Trfase_major"/>
</dbReference>
<dbReference type="SUPFAM" id="SSF53383">
    <property type="entry name" value="PLP-dependent transferases"/>
    <property type="match status" value="1"/>
</dbReference>
<dbReference type="GO" id="GO:0009102">
    <property type="term" value="P:biotin biosynthetic process"/>
    <property type="evidence" value="ECO:0007669"/>
    <property type="project" value="UniProtKB-UniRule"/>
</dbReference>
<comment type="catalytic activity">
    <reaction evidence="8 9">
        <text>(8S)-8-amino-7-oxononanoate + S-adenosyl-L-methionine = S-adenosyl-4-methylsulfanyl-2-oxobutanoate + (7R,8S)-7,8-diammoniononanoate</text>
        <dbReference type="Rhea" id="RHEA:16861"/>
        <dbReference type="ChEBI" id="CHEBI:16490"/>
        <dbReference type="ChEBI" id="CHEBI:59789"/>
        <dbReference type="ChEBI" id="CHEBI:149468"/>
        <dbReference type="ChEBI" id="CHEBI:149469"/>
        <dbReference type="EC" id="2.6.1.62"/>
    </reaction>
</comment>
<dbReference type="RefSeq" id="WP_145191569.1">
    <property type="nucleotide sequence ID" value="NZ_CP036290.1"/>
</dbReference>
<dbReference type="CDD" id="cd00610">
    <property type="entry name" value="OAT_like"/>
    <property type="match status" value="1"/>
</dbReference>
<dbReference type="PANTHER" id="PTHR42684:SF3">
    <property type="entry name" value="ADENOSYLMETHIONINE-8-AMINO-7-OXONONANOATE AMINOTRANSFERASE"/>
    <property type="match status" value="1"/>
</dbReference>
<dbReference type="EMBL" id="CP036290">
    <property type="protein sequence ID" value="QDU86409.1"/>
    <property type="molecule type" value="Genomic_DNA"/>
</dbReference>
<dbReference type="Pfam" id="PF00202">
    <property type="entry name" value="Aminotran_3"/>
    <property type="match status" value="1"/>
</dbReference>
<name>A0A518D4L4_9BACT</name>
<evidence type="ECO:0000256" key="7">
    <source>
        <dbReference type="ARBA" id="ARBA00022898"/>
    </source>
</evidence>
<evidence type="ECO:0000256" key="1">
    <source>
        <dbReference type="ARBA" id="ARBA00001933"/>
    </source>
</evidence>
<feature type="binding site" evidence="9">
    <location>
        <position position="395"/>
    </location>
    <ligand>
        <name>substrate</name>
    </ligand>
</feature>
<dbReference type="GO" id="GO:0005737">
    <property type="term" value="C:cytoplasm"/>
    <property type="evidence" value="ECO:0007669"/>
    <property type="project" value="UniProtKB-SubCell"/>
</dbReference>
<dbReference type="InterPro" id="IPR005814">
    <property type="entry name" value="Aminotrans_3"/>
</dbReference>
<evidence type="ECO:0000256" key="2">
    <source>
        <dbReference type="ARBA" id="ARBA00005063"/>
    </source>
</evidence>
<feature type="site" description="Participates in the substrate recognition with KAPA and in a stacking interaction with the adenine ring of SAM" evidence="9">
    <location>
        <position position="25"/>
    </location>
</feature>
<comment type="function">
    <text evidence="9">Catalyzes the transfer of the alpha-amino group from S-adenosyl-L-methionine (SAM) to 7-keto-8-aminopelargonic acid (KAPA) to form 7,8-diaminopelargonic acid (DAPA). It is the only aminotransferase known to utilize SAM as an amino donor.</text>
</comment>
<comment type="similarity">
    <text evidence="9">Belongs to the class-III pyridoxal-phosphate-dependent aminotransferase family. BioA subfamily.</text>
</comment>
<dbReference type="NCBIfam" id="TIGR00508">
    <property type="entry name" value="bioA"/>
    <property type="match status" value="1"/>
</dbReference>
<evidence type="ECO:0000256" key="6">
    <source>
        <dbReference type="ARBA" id="ARBA00022756"/>
    </source>
</evidence>
<keyword evidence="5 9" id="KW-0949">S-adenosyl-L-methionine</keyword>
<dbReference type="GO" id="GO:0004015">
    <property type="term" value="F:adenosylmethionine-8-amino-7-oxononanoate transaminase activity"/>
    <property type="evidence" value="ECO:0007669"/>
    <property type="project" value="UniProtKB-UniRule"/>
</dbReference>
<gene>
    <name evidence="9 10" type="primary">bioA</name>
    <name evidence="10" type="ORF">Pla163_35600</name>
</gene>
<dbReference type="PANTHER" id="PTHR42684">
    <property type="entry name" value="ADENOSYLMETHIONINE-8-AMINO-7-OXONONANOATE AMINOTRANSFERASE"/>
    <property type="match status" value="1"/>
</dbReference>
<evidence type="ECO:0000256" key="4">
    <source>
        <dbReference type="ARBA" id="ARBA00022679"/>
    </source>
</evidence>
<feature type="binding site" evidence="9">
    <location>
        <position position="270"/>
    </location>
    <ligand>
        <name>substrate</name>
    </ligand>
</feature>
<comment type="subcellular location">
    <subcellularLocation>
        <location evidence="9">Cytoplasm</location>
    </subcellularLocation>
</comment>
<evidence type="ECO:0000256" key="5">
    <source>
        <dbReference type="ARBA" id="ARBA00022691"/>
    </source>
</evidence>
<dbReference type="Proteomes" id="UP000319342">
    <property type="component" value="Chromosome"/>
</dbReference>
<keyword evidence="11" id="KW-1185">Reference proteome</keyword>
<dbReference type="HAMAP" id="MF_00834">
    <property type="entry name" value="BioA"/>
    <property type="match status" value="1"/>
</dbReference>
<comment type="pathway">
    <text evidence="2 9">Cofactor biosynthesis; biotin biosynthesis; 7,8-diaminononanoate from 8-amino-7-oxononanoate (SAM route): step 1/1.</text>
</comment>
<dbReference type="InterPro" id="IPR015422">
    <property type="entry name" value="PyrdxlP-dep_Trfase_small"/>
</dbReference>
<organism evidence="10 11">
    <name type="scientific">Rohdeia mirabilis</name>
    <dbReference type="NCBI Taxonomy" id="2528008"/>
    <lineage>
        <taxon>Bacteria</taxon>
        <taxon>Pseudomonadati</taxon>
        <taxon>Planctomycetota</taxon>
        <taxon>Planctomycetia</taxon>
        <taxon>Planctomycetia incertae sedis</taxon>
        <taxon>Rohdeia</taxon>
    </lineage>
</organism>
<feature type="binding site" evidence="9">
    <location>
        <begin position="120"/>
        <end position="121"/>
    </location>
    <ligand>
        <name>pyridoxal 5'-phosphate</name>
        <dbReference type="ChEBI" id="CHEBI:597326"/>
    </ligand>
</feature>
<feature type="binding site" evidence="9">
    <location>
        <begin position="305"/>
        <end position="306"/>
    </location>
    <ligand>
        <name>pyridoxal 5'-phosphate</name>
        <dbReference type="ChEBI" id="CHEBI:597326"/>
    </ligand>
</feature>
<keyword evidence="9" id="KW-0963">Cytoplasm</keyword>
<dbReference type="UniPathway" id="UPA00078">
    <property type="reaction ID" value="UER00160"/>
</dbReference>
<dbReference type="GO" id="GO:0004141">
    <property type="term" value="F:dethiobiotin synthase activity"/>
    <property type="evidence" value="ECO:0007669"/>
    <property type="project" value="TreeGrafter"/>
</dbReference>
<keyword evidence="3 9" id="KW-0032">Aminotransferase</keyword>
<keyword evidence="7 9" id="KW-0663">Pyridoxal phosphate</keyword>
<dbReference type="InterPro" id="IPR049704">
    <property type="entry name" value="Aminotrans_3_PPA_site"/>
</dbReference>
<dbReference type="InterPro" id="IPR005815">
    <property type="entry name" value="BioA"/>
</dbReference>
<dbReference type="EC" id="2.6.1.62" evidence="9"/>
<sequence>MDDGRRTLEPGELAARDRTCVWHPYTQHRTEATPLEVVGARGSLLRLADGREIVDGISSWWTCLHGHGHPRLVEALAAQARELDHVIFAGATHEPGVRLAEQLTAIAPGPLTRVFFSDNGSSAVEIALKMAFQHHLQRGESERRVFVTLEGGYHGDTFGAMSVGDPDPFFEPFRPLLFDVRRVPADADAIEAALEDLGPRAAGVLMEPLVQGAGGMAMHGAELVRSARASATRHGVPLIADEVMTGFGRTGELFACAKAGVEPDLLCLAKGLTGGMMPLAVTLAREELFESFLSDTRARAFFHGHSFTGHALGCAVALASLEVVRDEGTPAKLERIGAAIEARLIDALPEEIERPRRTGGIVAFDLPVTSGASGYLSELGPLLRQVAIDRGVLLRPLGNVVYALPPASLSDDEVEGVVGALVASAESALGSSRRST</sequence>
<dbReference type="Gene3D" id="3.90.1150.10">
    <property type="entry name" value="Aspartate Aminotransferase, domain 1"/>
    <property type="match status" value="1"/>
</dbReference>